<gene>
    <name evidence="2" type="ORF">PVAND_015096</name>
</gene>
<organism evidence="2 3">
    <name type="scientific">Polypedilum vanderplanki</name>
    <name type="common">Sleeping chironomid midge</name>
    <dbReference type="NCBI Taxonomy" id="319348"/>
    <lineage>
        <taxon>Eukaryota</taxon>
        <taxon>Metazoa</taxon>
        <taxon>Ecdysozoa</taxon>
        <taxon>Arthropoda</taxon>
        <taxon>Hexapoda</taxon>
        <taxon>Insecta</taxon>
        <taxon>Pterygota</taxon>
        <taxon>Neoptera</taxon>
        <taxon>Endopterygota</taxon>
        <taxon>Diptera</taxon>
        <taxon>Nematocera</taxon>
        <taxon>Chironomoidea</taxon>
        <taxon>Chironomidae</taxon>
        <taxon>Chironominae</taxon>
        <taxon>Polypedilum</taxon>
        <taxon>Polypedilum</taxon>
    </lineage>
</organism>
<keyword evidence="1" id="KW-0732">Signal</keyword>
<reference evidence="2" key="1">
    <citation type="submission" date="2021-03" db="EMBL/GenBank/DDBJ databases">
        <title>Chromosome level genome of the anhydrobiotic midge Polypedilum vanderplanki.</title>
        <authorList>
            <person name="Yoshida Y."/>
            <person name="Kikawada T."/>
            <person name="Gusev O."/>
        </authorList>
    </citation>
    <scope>NUCLEOTIDE SEQUENCE</scope>
    <source>
        <strain evidence="2">NIAS01</strain>
        <tissue evidence="2">Whole body or cell culture</tissue>
    </source>
</reference>
<sequence length="75" mass="8599">MKSIIFVSLLIFIAFVNCEKKEIPHAEIFEQNVICMKETQELENCLKNVKSEDAKSDACGDAKKMMDECIKKSLR</sequence>
<accession>A0A9J6BB40</accession>
<feature type="chain" id="PRO_5039923303" evidence="1">
    <location>
        <begin position="19"/>
        <end position="75"/>
    </location>
</feature>
<evidence type="ECO:0000313" key="2">
    <source>
        <dbReference type="EMBL" id="KAG5667097.1"/>
    </source>
</evidence>
<evidence type="ECO:0000256" key="1">
    <source>
        <dbReference type="SAM" id="SignalP"/>
    </source>
</evidence>
<comment type="caution">
    <text evidence="2">The sequence shown here is derived from an EMBL/GenBank/DDBJ whole genome shotgun (WGS) entry which is preliminary data.</text>
</comment>
<proteinExistence type="predicted"/>
<feature type="signal peptide" evidence="1">
    <location>
        <begin position="1"/>
        <end position="18"/>
    </location>
</feature>
<name>A0A9J6BB40_POLVA</name>
<dbReference type="AlphaFoldDB" id="A0A9J6BB40"/>
<keyword evidence="3" id="KW-1185">Reference proteome</keyword>
<evidence type="ECO:0000313" key="3">
    <source>
        <dbReference type="Proteomes" id="UP001107558"/>
    </source>
</evidence>
<dbReference type="Proteomes" id="UP001107558">
    <property type="component" value="Chromosome 4"/>
</dbReference>
<dbReference type="EMBL" id="JADBJN010000004">
    <property type="protein sequence ID" value="KAG5667097.1"/>
    <property type="molecule type" value="Genomic_DNA"/>
</dbReference>
<protein>
    <submittedName>
        <fullName evidence="2">Uncharacterized protein</fullName>
    </submittedName>
</protein>